<dbReference type="InterPro" id="IPR010994">
    <property type="entry name" value="RuvA_2-like"/>
</dbReference>
<protein>
    <recommendedName>
        <fullName evidence="4">Competence protein ComEA</fullName>
    </recommendedName>
</protein>
<dbReference type="SUPFAM" id="SSF81585">
    <property type="entry name" value="PsbU/PolX domain-like"/>
    <property type="match status" value="1"/>
</dbReference>
<evidence type="ECO:0000256" key="1">
    <source>
        <dbReference type="SAM" id="Phobius"/>
    </source>
</evidence>
<sequence length="295" mass="33782">MENFKSHLLFNKEQQGGILLLALLILGSILFLLFNNPEPKIVFDSSSAEILKHQASIDSLKLIALEKRKPKIYPFNPNFITDYKAYTLGMTTEQFNRLSNFRSKDQWINSIADFKRVTKVSDSVLDKISPYFKFPDWVTHPKPRKQYPTQFTKKATVVKSFDQKIDLNEATADQLQAVRGIGPALSARIIKDRKRLDGFSTDDQLYGVWGIDAEVVVRVLGQFTVKTPKEILKIQINTASASDIATIPGVSFDLATEIWEYRTLRERINNLEELRKIDGVNDSKFKLFQLYLSVE</sequence>
<keyword evidence="1" id="KW-0472">Membrane</keyword>
<dbReference type="AlphaFoldDB" id="A0A5J4J243"/>
<keyword evidence="3" id="KW-1185">Reference proteome</keyword>
<dbReference type="PANTHER" id="PTHR21180:SF32">
    <property type="entry name" value="ENDONUCLEASE_EXONUCLEASE_PHOSPHATASE FAMILY DOMAIN-CONTAINING PROTEIN 1"/>
    <property type="match status" value="1"/>
</dbReference>
<keyword evidence="1" id="KW-0812">Transmembrane</keyword>
<dbReference type="PANTHER" id="PTHR21180">
    <property type="entry name" value="ENDONUCLEASE/EXONUCLEASE/PHOSPHATASE FAMILY DOMAIN-CONTAINING PROTEIN 1"/>
    <property type="match status" value="1"/>
</dbReference>
<dbReference type="EMBL" id="BKCG01000005">
    <property type="protein sequence ID" value="GER59913.1"/>
    <property type="molecule type" value="Genomic_DNA"/>
</dbReference>
<accession>A0A5J4J243</accession>
<evidence type="ECO:0000313" key="3">
    <source>
        <dbReference type="Proteomes" id="UP000326509"/>
    </source>
</evidence>
<name>A0A5J4J243_9FLAO</name>
<dbReference type="SUPFAM" id="SSF47781">
    <property type="entry name" value="RuvA domain 2-like"/>
    <property type="match status" value="1"/>
</dbReference>
<organism evidence="2 3">
    <name type="scientific">Patiriisocius marinus</name>
    <dbReference type="NCBI Taxonomy" id="1397112"/>
    <lineage>
        <taxon>Bacteria</taxon>
        <taxon>Pseudomonadati</taxon>
        <taxon>Bacteroidota</taxon>
        <taxon>Flavobacteriia</taxon>
        <taxon>Flavobacteriales</taxon>
        <taxon>Flavobacteriaceae</taxon>
        <taxon>Patiriisocius</taxon>
    </lineage>
</organism>
<dbReference type="RefSeq" id="WP_151674377.1">
    <property type="nucleotide sequence ID" value="NZ_BKCG01000005.1"/>
</dbReference>
<keyword evidence="1" id="KW-1133">Transmembrane helix</keyword>
<dbReference type="Gene3D" id="1.10.150.320">
    <property type="entry name" value="Photosystem II 12 kDa extrinsic protein"/>
    <property type="match status" value="2"/>
</dbReference>
<evidence type="ECO:0000313" key="2">
    <source>
        <dbReference type="EMBL" id="GER59913.1"/>
    </source>
</evidence>
<dbReference type="InterPro" id="IPR051675">
    <property type="entry name" value="Endo/Exo/Phosphatase_dom_1"/>
</dbReference>
<reference evidence="2 3" key="1">
    <citation type="submission" date="2019-08" db="EMBL/GenBank/DDBJ databases">
        <title>Draft genome sequence of Ulvibacter marinus type strain NBRC 109484.</title>
        <authorList>
            <person name="Kawano K."/>
            <person name="Ushijima N."/>
            <person name="Kihara M."/>
            <person name="Itoh H."/>
        </authorList>
    </citation>
    <scope>NUCLEOTIDE SEQUENCE [LARGE SCALE GENOMIC DNA]</scope>
    <source>
        <strain evidence="2 3">NBRC 109484</strain>
    </source>
</reference>
<gene>
    <name evidence="2" type="ORF">ULMA_20210</name>
</gene>
<proteinExistence type="predicted"/>
<dbReference type="Proteomes" id="UP000326509">
    <property type="component" value="Unassembled WGS sequence"/>
</dbReference>
<comment type="caution">
    <text evidence="2">The sequence shown here is derived from an EMBL/GenBank/DDBJ whole genome shotgun (WGS) entry which is preliminary data.</text>
</comment>
<dbReference type="OrthoDB" id="981124at2"/>
<dbReference type="GO" id="GO:0015627">
    <property type="term" value="C:type II protein secretion system complex"/>
    <property type="evidence" value="ECO:0007669"/>
    <property type="project" value="TreeGrafter"/>
</dbReference>
<dbReference type="GO" id="GO:0015628">
    <property type="term" value="P:protein secretion by the type II secretion system"/>
    <property type="evidence" value="ECO:0007669"/>
    <property type="project" value="TreeGrafter"/>
</dbReference>
<dbReference type="Pfam" id="PF12836">
    <property type="entry name" value="HHH_3"/>
    <property type="match status" value="2"/>
</dbReference>
<feature type="transmembrane region" description="Helical" evidence="1">
    <location>
        <begin position="16"/>
        <end position="34"/>
    </location>
</feature>
<evidence type="ECO:0008006" key="4">
    <source>
        <dbReference type="Google" id="ProtNLM"/>
    </source>
</evidence>